<reference evidence="2 3" key="1">
    <citation type="submission" date="2016-10" db="EMBL/GenBank/DDBJ databases">
        <title>Chromobacterium muskegensis sp. nov., an insecticidal bacterium isolated from Sphagnum bogs.</title>
        <authorList>
            <person name="Sparks M.E."/>
            <person name="Blackburn M.B."/>
            <person name="Gundersen-Rindal D.E."/>
            <person name="Mitchell A."/>
            <person name="Farrar R."/>
            <person name="Kuhar D."/>
        </authorList>
    </citation>
    <scope>NUCLEOTIDE SEQUENCE [LARGE SCALE GENOMIC DNA]</scope>
    <source>
        <strain evidence="2 3">21-1</strain>
    </source>
</reference>
<evidence type="ECO:0000256" key="1">
    <source>
        <dbReference type="SAM" id="MobiDB-lite"/>
    </source>
</evidence>
<feature type="region of interest" description="Disordered" evidence="1">
    <location>
        <begin position="268"/>
        <end position="296"/>
    </location>
</feature>
<feature type="compositionally biased region" description="Basic and acidic residues" evidence="1">
    <location>
        <begin position="284"/>
        <end position="296"/>
    </location>
</feature>
<accession>A0A1D9LDP1</accession>
<dbReference type="KEGG" id="cvc:BKX93_04885"/>
<dbReference type="AlphaFoldDB" id="A0A1D9LDP1"/>
<protein>
    <submittedName>
        <fullName evidence="2">Uncharacterized protein</fullName>
    </submittedName>
</protein>
<name>A0A1D9LDP1_9NEIS</name>
<dbReference type="STRING" id="1108595.BKX93_04885"/>
<evidence type="ECO:0000313" key="2">
    <source>
        <dbReference type="EMBL" id="AOZ49397.1"/>
    </source>
</evidence>
<proteinExistence type="predicted"/>
<dbReference type="EMBL" id="CP017707">
    <property type="protein sequence ID" value="AOZ49397.1"/>
    <property type="molecule type" value="Genomic_DNA"/>
</dbReference>
<feature type="region of interest" description="Disordered" evidence="1">
    <location>
        <begin position="197"/>
        <end position="216"/>
    </location>
</feature>
<sequence>MSWLFSAGLVAEYSVAICWDGAPSAPLSVMPTPHKFWRNDKPMDASRLSQFGLTCAVLTEDRGRDLLTWYRAVFLAKTSAPQDGAPASRASGRDYGPKWQELSVKYSPDSSCWKTHLCLWEEVWPWSSVILPKWGSMRNGLVYQHPTLERPISGIGSGSPQWQTVVADDAIERAAGKWNSRGEPRLSAQVKLWPTPTACASKGTSPGSLIRKTGASRERDRLDHAVMASDHGQLNPEWVEWLMGWPIGWTGLKPLAMGKFRAWQRQHGPAWGQKLPSPTCEKSLAARKDQKERDNT</sequence>
<dbReference type="Proteomes" id="UP000178776">
    <property type="component" value="Chromosome"/>
</dbReference>
<organism evidence="2 3">
    <name type="scientific">Chromobacterium vaccinii</name>
    <dbReference type="NCBI Taxonomy" id="1108595"/>
    <lineage>
        <taxon>Bacteria</taxon>
        <taxon>Pseudomonadati</taxon>
        <taxon>Pseudomonadota</taxon>
        <taxon>Betaproteobacteria</taxon>
        <taxon>Neisseriales</taxon>
        <taxon>Chromobacteriaceae</taxon>
        <taxon>Chromobacterium</taxon>
    </lineage>
</organism>
<gene>
    <name evidence="2" type="ORF">BKX93_04885</name>
</gene>
<evidence type="ECO:0000313" key="3">
    <source>
        <dbReference type="Proteomes" id="UP000178776"/>
    </source>
</evidence>